<dbReference type="PANTHER" id="PTHR33564">
    <property type="entry name" value="TRANSMEMBRANE PROTEIN"/>
    <property type="match status" value="1"/>
</dbReference>
<dbReference type="eggNOG" id="ENOG502S4PX">
    <property type="taxonomic scope" value="Eukaryota"/>
</dbReference>
<keyword evidence="2" id="KW-1133">Transmembrane helix</keyword>
<reference evidence="4" key="1">
    <citation type="submission" date="2025-08" db="UniProtKB">
        <authorList>
            <consortium name="RefSeq"/>
        </authorList>
    </citation>
    <scope>IDENTIFICATION</scope>
    <source>
        <tissue evidence="4">Stem</tissue>
    </source>
</reference>
<evidence type="ECO:0000256" key="2">
    <source>
        <dbReference type="SAM" id="Phobius"/>
    </source>
</evidence>
<dbReference type="Proteomes" id="UP001652600">
    <property type="component" value="Chromosome 7"/>
</dbReference>
<feature type="compositionally biased region" description="Low complexity" evidence="1">
    <location>
        <begin position="38"/>
        <end position="48"/>
    </location>
</feature>
<dbReference type="InParanoid" id="A0A1S3BY99"/>
<feature type="compositionally biased region" description="Basic and acidic residues" evidence="1">
    <location>
        <begin position="70"/>
        <end position="88"/>
    </location>
</feature>
<evidence type="ECO:0000256" key="1">
    <source>
        <dbReference type="SAM" id="MobiDB-lite"/>
    </source>
</evidence>
<gene>
    <name evidence="4" type="primary">LOC103494703</name>
</gene>
<feature type="transmembrane region" description="Helical" evidence="2">
    <location>
        <begin position="6"/>
        <end position="27"/>
    </location>
</feature>
<proteinExistence type="predicted"/>
<evidence type="ECO:0000313" key="3">
    <source>
        <dbReference type="Proteomes" id="UP001652600"/>
    </source>
</evidence>
<dbReference type="AlphaFoldDB" id="A0A1S3BY99"/>
<accession>A0A1S3BY99</accession>
<keyword evidence="3" id="KW-1185">Reference proteome</keyword>
<keyword evidence="2" id="KW-0472">Membrane</keyword>
<protein>
    <submittedName>
        <fullName evidence="4">Uncharacterized protein LOC103494703</fullName>
    </submittedName>
</protein>
<feature type="compositionally biased region" description="Basic residues" evidence="1">
    <location>
        <begin position="57"/>
        <end position="69"/>
    </location>
</feature>
<organism evidence="3 4">
    <name type="scientific">Cucumis melo</name>
    <name type="common">Muskmelon</name>
    <dbReference type="NCBI Taxonomy" id="3656"/>
    <lineage>
        <taxon>Eukaryota</taxon>
        <taxon>Viridiplantae</taxon>
        <taxon>Streptophyta</taxon>
        <taxon>Embryophyta</taxon>
        <taxon>Tracheophyta</taxon>
        <taxon>Spermatophyta</taxon>
        <taxon>Magnoliopsida</taxon>
        <taxon>eudicotyledons</taxon>
        <taxon>Gunneridae</taxon>
        <taxon>Pentapetalae</taxon>
        <taxon>rosids</taxon>
        <taxon>fabids</taxon>
        <taxon>Cucurbitales</taxon>
        <taxon>Cucurbitaceae</taxon>
        <taxon>Benincaseae</taxon>
        <taxon>Cucumis</taxon>
    </lineage>
</organism>
<evidence type="ECO:0000313" key="4">
    <source>
        <dbReference type="RefSeq" id="XP_008454240.2"/>
    </source>
</evidence>
<keyword evidence="2" id="KW-0812">Transmembrane</keyword>
<sequence>MSSILSSQGLVIATAMVVSSTALFLAFSNHHHKMISPIIPPSTSLLPSCFSSDEKKKQKKKKKKKKKKVRFAEDVKEPKGNGEEYRREHDEKIGLMEETRRGRRISCRNDIPANRIALYNGILKDRSQRIQCSF</sequence>
<dbReference type="Gramene" id="MELO3C017886.2.1">
    <property type="protein sequence ID" value="MELO3C017886.2.1"/>
    <property type="gene ID" value="MELO3C017886.2"/>
</dbReference>
<dbReference type="GeneID" id="103494703"/>
<dbReference type="KEGG" id="cmo:103494703"/>
<dbReference type="RefSeq" id="XP_008454240.2">
    <property type="nucleotide sequence ID" value="XM_008456018.3"/>
</dbReference>
<dbReference type="PANTHER" id="PTHR33564:SF15">
    <property type="entry name" value="PROTEIN, PUTATIVE-RELATED"/>
    <property type="match status" value="1"/>
</dbReference>
<name>A0A1S3BY99_CUCME</name>
<feature type="region of interest" description="Disordered" evidence="1">
    <location>
        <begin position="38"/>
        <end position="88"/>
    </location>
</feature>